<dbReference type="Gene3D" id="3.30.420.10">
    <property type="entry name" value="Ribonuclease H-like superfamily/Ribonuclease H"/>
    <property type="match status" value="1"/>
</dbReference>
<feature type="non-terminal residue" evidence="2">
    <location>
        <position position="222"/>
    </location>
</feature>
<evidence type="ECO:0000313" key="3">
    <source>
        <dbReference type="Proteomes" id="UP000198620"/>
    </source>
</evidence>
<dbReference type="EMBL" id="FOBH01000031">
    <property type="protein sequence ID" value="SEL67100.1"/>
    <property type="molecule type" value="Genomic_DNA"/>
</dbReference>
<dbReference type="Proteomes" id="UP000198620">
    <property type="component" value="Unassembled WGS sequence"/>
</dbReference>
<dbReference type="InterPro" id="IPR025948">
    <property type="entry name" value="HTH-like_dom"/>
</dbReference>
<dbReference type="SUPFAM" id="SSF53098">
    <property type="entry name" value="Ribonuclease H-like"/>
    <property type="match status" value="1"/>
</dbReference>
<sequence>MRIRDIAMSRPRFGYERIHVLLRREGWHVNLKRVHRLYCLEGLQVRMRVRRKKRMSLHRGPAPAPTAQGQRWSMDFVHDQLVNGQPFRVLTVVDNWSRESPVLEVGFRLTGSSVVEALSRVGKTVRLPACITVDHGTEFTSRALDFWAWENKVQLDFTRPGKPTDNGLCESFNGRLRDECLNTHEFESLEQAQRIIEAWRRDYNDHRPHGSLGKLTPSEYVK</sequence>
<dbReference type="NCBIfam" id="NF033516">
    <property type="entry name" value="transpos_IS3"/>
    <property type="match status" value="1"/>
</dbReference>
<name>A0A1H7S3B7_9PROT</name>
<dbReference type="Pfam" id="PF13683">
    <property type="entry name" value="rve_3"/>
    <property type="match status" value="1"/>
</dbReference>
<dbReference type="GO" id="GO:0003676">
    <property type="term" value="F:nucleic acid binding"/>
    <property type="evidence" value="ECO:0007669"/>
    <property type="project" value="InterPro"/>
</dbReference>
<gene>
    <name evidence="2" type="ORF">SAMN05216387_1311</name>
</gene>
<dbReference type="Pfam" id="PF13276">
    <property type="entry name" value="HTH_21"/>
    <property type="match status" value="1"/>
</dbReference>
<feature type="domain" description="Integrase catalytic" evidence="1">
    <location>
        <begin position="59"/>
        <end position="222"/>
    </location>
</feature>
<keyword evidence="3" id="KW-1185">Reference proteome</keyword>
<dbReference type="PANTHER" id="PTHR47515:SF1">
    <property type="entry name" value="BLR2054 PROTEIN"/>
    <property type="match status" value="1"/>
</dbReference>
<dbReference type="InterPro" id="IPR048020">
    <property type="entry name" value="Transpos_IS3"/>
</dbReference>
<dbReference type="STRING" id="1233.SAMN05216387_1311"/>
<evidence type="ECO:0000259" key="1">
    <source>
        <dbReference type="PROSITE" id="PS50994"/>
    </source>
</evidence>
<protein>
    <submittedName>
        <fullName evidence="2">Putative transposase</fullName>
    </submittedName>
</protein>
<dbReference type="PROSITE" id="PS50994">
    <property type="entry name" value="INTEGRASE"/>
    <property type="match status" value="1"/>
</dbReference>
<proteinExistence type="predicted"/>
<dbReference type="AlphaFoldDB" id="A0A1H7S3B7"/>
<dbReference type="InterPro" id="IPR012337">
    <property type="entry name" value="RNaseH-like_sf"/>
</dbReference>
<accession>A0A1H7S3B7</accession>
<dbReference type="InterPro" id="IPR036397">
    <property type="entry name" value="RNaseH_sf"/>
</dbReference>
<dbReference type="GO" id="GO:0015074">
    <property type="term" value="P:DNA integration"/>
    <property type="evidence" value="ECO:0007669"/>
    <property type="project" value="InterPro"/>
</dbReference>
<dbReference type="InterPro" id="IPR001584">
    <property type="entry name" value="Integrase_cat-core"/>
</dbReference>
<dbReference type="PANTHER" id="PTHR47515">
    <property type="entry name" value="LOW CALCIUM RESPONSE LOCUS PROTEIN T"/>
    <property type="match status" value="1"/>
</dbReference>
<reference evidence="2 3" key="1">
    <citation type="submission" date="2016-10" db="EMBL/GenBank/DDBJ databases">
        <authorList>
            <person name="de Groot N.N."/>
        </authorList>
    </citation>
    <scope>NUCLEOTIDE SEQUENCE [LARGE SCALE GENOMIC DNA]</scope>
    <source>
        <strain evidence="2 3">Nv1</strain>
    </source>
</reference>
<organism evidence="2 3">
    <name type="scientific">Nitrosovibrio tenuis</name>
    <dbReference type="NCBI Taxonomy" id="1233"/>
    <lineage>
        <taxon>Bacteria</taxon>
        <taxon>Pseudomonadati</taxon>
        <taxon>Pseudomonadota</taxon>
        <taxon>Betaproteobacteria</taxon>
        <taxon>Nitrosomonadales</taxon>
        <taxon>Nitrosomonadaceae</taxon>
        <taxon>Nitrosovibrio</taxon>
    </lineage>
</organism>
<evidence type="ECO:0000313" key="2">
    <source>
        <dbReference type="EMBL" id="SEL67100.1"/>
    </source>
</evidence>